<dbReference type="AlphaFoldDB" id="A0A7W0DI43"/>
<keyword evidence="1" id="KW-0472">Membrane</keyword>
<keyword evidence="1" id="KW-0812">Transmembrane</keyword>
<evidence type="ECO:0000313" key="2">
    <source>
        <dbReference type="EMBL" id="MBA2945524.1"/>
    </source>
</evidence>
<proteinExistence type="predicted"/>
<comment type="caution">
    <text evidence="2">The sequence shown here is derived from an EMBL/GenBank/DDBJ whole genome shotgun (WGS) entry which is preliminary data.</text>
</comment>
<evidence type="ECO:0000256" key="1">
    <source>
        <dbReference type="SAM" id="Phobius"/>
    </source>
</evidence>
<dbReference type="EMBL" id="JACEHE010000003">
    <property type="protein sequence ID" value="MBA2945524.1"/>
    <property type="molecule type" value="Genomic_DNA"/>
</dbReference>
<sequence>MVVTPRQGTYPSRPRWTRRRLYLTLGWAAVALVVAALITVGLVWWLNPERHCTEGVEQRGTPAECVGVPDSGTFAFTDDLRDITARIATENANITAEDDKTPYVEVAYLTTLTVRDDDSNSAESVRHELQGAYLAQMRHNAAYSPRIKLILANPGSHSRHWNFTVEKLKARTGGDHPLVAVAGIGPSTPENKKAARALSKAGLALAASTATATDMVAERLVRVAPPNSAQARAAASYLHDEGYDTAALVVDKASDDNLYARTLAEEFARAYPRGTRSRLAERRYEYDSSHESWGNQMHFLAEALCDERPEVVYFAGRGKQLGRFLTELADRPCRGQQDDAWQNVTVMTGDDTSNLSSAQLAESADKGVRLLFTGLAHPRMWDDRDDIPDPAREFAPGGRMAEWFPSDTHDDGQAMVAHDSVAVIGKALQMARGENGSGDPRPDGKAVAAMFQVMISQKAHGAGGYLSFTEKGTVVDHGIPILELVRREGKSGGDEDQLQGTARLRKVVW</sequence>
<feature type="transmembrane region" description="Helical" evidence="1">
    <location>
        <begin position="21"/>
        <end position="46"/>
    </location>
</feature>
<dbReference type="Proteomes" id="UP000545761">
    <property type="component" value="Unassembled WGS sequence"/>
</dbReference>
<protein>
    <submittedName>
        <fullName evidence="2">Branched-chain amino acid ABC transporter substrate-binding protein</fullName>
    </submittedName>
</protein>
<dbReference type="RefSeq" id="WP_181656472.1">
    <property type="nucleotide sequence ID" value="NZ_JACEHE010000003.1"/>
</dbReference>
<dbReference type="SUPFAM" id="SSF53822">
    <property type="entry name" value="Periplasmic binding protein-like I"/>
    <property type="match status" value="1"/>
</dbReference>
<organism evidence="2 3">
    <name type="scientific">Streptomyces himalayensis subsp. himalayensis</name>
    <dbReference type="NCBI Taxonomy" id="2756131"/>
    <lineage>
        <taxon>Bacteria</taxon>
        <taxon>Bacillati</taxon>
        <taxon>Actinomycetota</taxon>
        <taxon>Actinomycetes</taxon>
        <taxon>Kitasatosporales</taxon>
        <taxon>Streptomycetaceae</taxon>
        <taxon>Streptomyces</taxon>
        <taxon>Streptomyces himalayensis</taxon>
    </lineage>
</organism>
<evidence type="ECO:0000313" key="3">
    <source>
        <dbReference type="Proteomes" id="UP000545761"/>
    </source>
</evidence>
<name>A0A7W0DI43_9ACTN</name>
<dbReference type="InterPro" id="IPR028082">
    <property type="entry name" value="Peripla_BP_I"/>
</dbReference>
<dbReference type="Gene3D" id="3.40.50.2300">
    <property type="match status" value="2"/>
</dbReference>
<keyword evidence="1" id="KW-1133">Transmembrane helix</keyword>
<accession>A0A7W0DI43</accession>
<reference evidence="2 3" key="1">
    <citation type="submission" date="2020-07" db="EMBL/GenBank/DDBJ databases">
        <title>Streptomyces isolated from Indian soil.</title>
        <authorList>
            <person name="Mandal S."/>
            <person name="Maiti P.K."/>
        </authorList>
    </citation>
    <scope>NUCLEOTIDE SEQUENCE [LARGE SCALE GENOMIC DNA]</scope>
    <source>
        <strain evidence="2 3">PSKA28</strain>
    </source>
</reference>
<gene>
    <name evidence="2" type="ORF">H1D24_06745</name>
</gene>